<dbReference type="AlphaFoldDB" id="A0A7C5Q6Y8"/>
<evidence type="ECO:0000256" key="2">
    <source>
        <dbReference type="SAM" id="SignalP"/>
    </source>
</evidence>
<keyword evidence="1" id="KW-0812">Transmembrane</keyword>
<feature type="transmembrane region" description="Helical" evidence="1">
    <location>
        <begin position="39"/>
        <end position="59"/>
    </location>
</feature>
<evidence type="ECO:0008006" key="4">
    <source>
        <dbReference type="Google" id="ProtNLM"/>
    </source>
</evidence>
<reference evidence="3" key="1">
    <citation type="journal article" date="2020" name="mSystems">
        <title>Genome- and Community-Level Interaction Insights into Carbon Utilization and Element Cycling Functions of Hydrothermarchaeota in Hydrothermal Sediment.</title>
        <authorList>
            <person name="Zhou Z."/>
            <person name="Liu Y."/>
            <person name="Xu W."/>
            <person name="Pan J."/>
            <person name="Luo Z.H."/>
            <person name="Li M."/>
        </authorList>
    </citation>
    <scope>NUCLEOTIDE SEQUENCE [LARGE SCALE GENOMIC DNA]</scope>
    <source>
        <strain evidence="3">HyVt-501</strain>
    </source>
</reference>
<protein>
    <recommendedName>
        <fullName evidence="4">Pili assembly chaperone</fullName>
    </recommendedName>
</protein>
<dbReference type="EMBL" id="DRNB01000008">
    <property type="protein sequence ID" value="HHJ63318.1"/>
    <property type="molecule type" value="Genomic_DNA"/>
</dbReference>
<accession>A0A7C5Q6Y8</accession>
<feature type="transmembrane region" description="Helical" evidence="1">
    <location>
        <begin position="66"/>
        <end position="86"/>
    </location>
</feature>
<name>A0A7C5Q6Y8_AQUAO</name>
<organism evidence="3">
    <name type="scientific">Aquifex aeolicus</name>
    <dbReference type="NCBI Taxonomy" id="63363"/>
    <lineage>
        <taxon>Bacteria</taxon>
        <taxon>Pseudomonadati</taxon>
        <taxon>Aquificota</taxon>
        <taxon>Aquificia</taxon>
        <taxon>Aquificales</taxon>
        <taxon>Aquificaceae</taxon>
        <taxon>Aquifex</taxon>
    </lineage>
</organism>
<keyword evidence="1" id="KW-0472">Membrane</keyword>
<feature type="chain" id="PRO_5028152656" description="Pili assembly chaperone" evidence="2">
    <location>
        <begin position="24"/>
        <end position="97"/>
    </location>
</feature>
<dbReference type="Proteomes" id="UP000885792">
    <property type="component" value="Unassembled WGS sequence"/>
</dbReference>
<keyword evidence="1" id="KW-1133">Transmembrane helix</keyword>
<gene>
    <name evidence="3" type="ORF">ENJ61_00260</name>
</gene>
<proteinExistence type="predicted"/>
<sequence>MRLSGQEAALALFMLFLAGTAFAGTGGAELSPIWDEISQGLQGFWGKIVAAAMVGLSIWIAKEGRYISALAVFIMGMVIGFIPGIVDSRYALTFLGT</sequence>
<evidence type="ECO:0000313" key="3">
    <source>
        <dbReference type="EMBL" id="HHJ63318.1"/>
    </source>
</evidence>
<comment type="caution">
    <text evidence="3">The sequence shown here is derived from an EMBL/GenBank/DDBJ whole genome shotgun (WGS) entry which is preliminary data.</text>
</comment>
<feature type="signal peptide" evidence="2">
    <location>
        <begin position="1"/>
        <end position="23"/>
    </location>
</feature>
<keyword evidence="2" id="KW-0732">Signal</keyword>
<evidence type="ECO:0000256" key="1">
    <source>
        <dbReference type="SAM" id="Phobius"/>
    </source>
</evidence>